<evidence type="ECO:0000256" key="5">
    <source>
        <dbReference type="ARBA" id="ARBA00022617"/>
    </source>
</evidence>
<feature type="binding site" description="axial binding residue" evidence="13">
    <location>
        <position position="307"/>
    </location>
    <ligand>
        <name>heme</name>
        <dbReference type="ChEBI" id="CHEBI:30413"/>
    </ligand>
    <ligandPart>
        <name>Fe</name>
        <dbReference type="ChEBI" id="CHEBI:18248"/>
    </ligandPart>
</feature>
<name>J4GXQ0_9APHY</name>
<dbReference type="PROSITE" id="PS00086">
    <property type="entry name" value="CYTOCHROME_P450"/>
    <property type="match status" value="1"/>
</dbReference>
<dbReference type="GO" id="GO:0004497">
    <property type="term" value="F:monooxygenase activity"/>
    <property type="evidence" value="ECO:0007669"/>
    <property type="project" value="UniProtKB-KW"/>
</dbReference>
<keyword evidence="7 13" id="KW-0479">Metal-binding</keyword>
<dbReference type="InParanoid" id="J4GXQ0"/>
<dbReference type="InterPro" id="IPR002401">
    <property type="entry name" value="Cyt_P450_E_grp-I"/>
</dbReference>
<keyword evidence="11 14" id="KW-0503">Monooxygenase</keyword>
<dbReference type="Gene3D" id="1.10.630.10">
    <property type="entry name" value="Cytochrome P450"/>
    <property type="match status" value="1"/>
</dbReference>
<evidence type="ECO:0000313" key="15">
    <source>
        <dbReference type="EMBL" id="CCM06680.1"/>
    </source>
</evidence>
<dbReference type="Pfam" id="PF00067">
    <property type="entry name" value="p450"/>
    <property type="match status" value="1"/>
</dbReference>
<dbReference type="PANTHER" id="PTHR46300">
    <property type="entry name" value="P450, PUTATIVE (EUROFUNG)-RELATED-RELATED"/>
    <property type="match status" value="1"/>
</dbReference>
<evidence type="ECO:0000256" key="12">
    <source>
        <dbReference type="ARBA" id="ARBA00023136"/>
    </source>
</evidence>
<dbReference type="SUPFAM" id="SSF48264">
    <property type="entry name" value="Cytochrome P450"/>
    <property type="match status" value="1"/>
</dbReference>
<evidence type="ECO:0000256" key="10">
    <source>
        <dbReference type="ARBA" id="ARBA00023004"/>
    </source>
</evidence>
<evidence type="ECO:0000256" key="14">
    <source>
        <dbReference type="RuleBase" id="RU000461"/>
    </source>
</evidence>
<dbReference type="InterPro" id="IPR001128">
    <property type="entry name" value="Cyt_P450"/>
</dbReference>
<evidence type="ECO:0000256" key="13">
    <source>
        <dbReference type="PIRSR" id="PIRSR602401-1"/>
    </source>
</evidence>
<organism evidence="15 16">
    <name type="scientific">Fibroporia radiculosa</name>
    <dbReference type="NCBI Taxonomy" id="599839"/>
    <lineage>
        <taxon>Eukaryota</taxon>
        <taxon>Fungi</taxon>
        <taxon>Dikarya</taxon>
        <taxon>Basidiomycota</taxon>
        <taxon>Agaricomycotina</taxon>
        <taxon>Agaricomycetes</taxon>
        <taxon>Polyporales</taxon>
        <taxon>Fibroporiaceae</taxon>
        <taxon>Fibroporia</taxon>
    </lineage>
</organism>
<evidence type="ECO:0000256" key="6">
    <source>
        <dbReference type="ARBA" id="ARBA00022692"/>
    </source>
</evidence>
<keyword evidence="5 13" id="KW-0349">Heme</keyword>
<dbReference type="EMBL" id="HE797448">
    <property type="protein sequence ID" value="CCM06680.1"/>
    <property type="molecule type" value="Genomic_DNA"/>
</dbReference>
<dbReference type="OrthoDB" id="2789670at2759"/>
<keyword evidence="8" id="KW-1133">Transmembrane helix</keyword>
<comment type="pathway">
    <text evidence="3">Secondary metabolite biosynthesis.</text>
</comment>
<evidence type="ECO:0000256" key="7">
    <source>
        <dbReference type="ARBA" id="ARBA00022723"/>
    </source>
</evidence>
<sequence>MLQHEISKYLLDLRRSPEQFVAHIKKSAAGIILRMTYGYQIKGEKDPLVEIVDKAMAQFNLLVLPGTFLVDFFPILEHIPSWVPGTGWKRRALHARQDTDAMLDVPYSIVEKEMTAGTATPSFLSMNMEGNQDPTEEFRSILKMTAGALYAGKFLTISHPNRSIDIPRSLGGSDTIVSTLHSFFLAMACYPEIQKKAQQEIDAVIGNDRLPTLADQDSLPYVNALCTELHRWNPVGPLGVAHRLIQDDVYAGYSFPKGTLIIVNIWKILRNPEIYKNPLDFNPGRFMGAEPEPDPRPVAFGFGRRICPGLYFADASIFLSCSMMLAVFDVSKAVEYGKVIEPVIEYTSGLVSHPVPFKCSIKARSAKAEALLDSIDSEASHD</sequence>
<evidence type="ECO:0000256" key="2">
    <source>
        <dbReference type="ARBA" id="ARBA00004167"/>
    </source>
</evidence>
<dbReference type="CDD" id="cd11065">
    <property type="entry name" value="CYP64-like"/>
    <property type="match status" value="1"/>
</dbReference>
<dbReference type="RefSeq" id="XP_012185963.1">
    <property type="nucleotide sequence ID" value="XM_012330573.1"/>
</dbReference>
<dbReference type="GO" id="GO:0020037">
    <property type="term" value="F:heme binding"/>
    <property type="evidence" value="ECO:0007669"/>
    <property type="project" value="InterPro"/>
</dbReference>
<gene>
    <name evidence="15" type="ORF">FIBRA_08965</name>
</gene>
<keyword evidence="10 13" id="KW-0408">Iron</keyword>
<dbReference type="PRINTS" id="PR00463">
    <property type="entry name" value="EP450I"/>
</dbReference>
<evidence type="ECO:0000256" key="3">
    <source>
        <dbReference type="ARBA" id="ARBA00005179"/>
    </source>
</evidence>
<evidence type="ECO:0000256" key="4">
    <source>
        <dbReference type="ARBA" id="ARBA00010617"/>
    </source>
</evidence>
<dbReference type="Proteomes" id="UP000006352">
    <property type="component" value="Unassembled WGS sequence"/>
</dbReference>
<comment type="subcellular location">
    <subcellularLocation>
        <location evidence="2">Membrane</location>
        <topology evidence="2">Single-pass membrane protein</topology>
    </subcellularLocation>
</comment>
<comment type="similarity">
    <text evidence="4 14">Belongs to the cytochrome P450 family.</text>
</comment>
<dbReference type="GO" id="GO:0016020">
    <property type="term" value="C:membrane"/>
    <property type="evidence" value="ECO:0007669"/>
    <property type="project" value="UniProtKB-SubCell"/>
</dbReference>
<evidence type="ECO:0000256" key="9">
    <source>
        <dbReference type="ARBA" id="ARBA00023002"/>
    </source>
</evidence>
<accession>J4GXQ0</accession>
<dbReference type="HOGENOM" id="CLU_001570_2_0_1"/>
<keyword evidence="12" id="KW-0472">Membrane</keyword>
<proteinExistence type="inferred from homology"/>
<dbReference type="GeneID" id="24101580"/>
<reference evidence="15 16" key="1">
    <citation type="journal article" date="2012" name="Appl. Environ. Microbiol.">
        <title>Short-read sequencing for genomic analysis of the brown rot fungus Fibroporia radiculosa.</title>
        <authorList>
            <person name="Tang J.D."/>
            <person name="Perkins A.D."/>
            <person name="Sonstegard T.S."/>
            <person name="Schroeder S.G."/>
            <person name="Burgess S.C."/>
            <person name="Diehl S.V."/>
        </authorList>
    </citation>
    <scope>NUCLEOTIDE SEQUENCE [LARGE SCALE GENOMIC DNA]</scope>
    <source>
        <strain evidence="15 16">TFFH 294</strain>
    </source>
</reference>
<keyword evidence="16" id="KW-1185">Reference proteome</keyword>
<dbReference type="GO" id="GO:0005506">
    <property type="term" value="F:iron ion binding"/>
    <property type="evidence" value="ECO:0007669"/>
    <property type="project" value="InterPro"/>
</dbReference>
<comment type="cofactor">
    <cofactor evidence="1 13">
        <name>heme</name>
        <dbReference type="ChEBI" id="CHEBI:30413"/>
    </cofactor>
</comment>
<dbReference type="STRING" id="599839.J4GXQ0"/>
<evidence type="ECO:0000256" key="1">
    <source>
        <dbReference type="ARBA" id="ARBA00001971"/>
    </source>
</evidence>
<dbReference type="InterPro" id="IPR017972">
    <property type="entry name" value="Cyt_P450_CS"/>
</dbReference>
<evidence type="ECO:0000256" key="8">
    <source>
        <dbReference type="ARBA" id="ARBA00022989"/>
    </source>
</evidence>
<dbReference type="InterPro" id="IPR050364">
    <property type="entry name" value="Cytochrome_P450_fung"/>
</dbReference>
<keyword evidence="9 14" id="KW-0560">Oxidoreductase</keyword>
<evidence type="ECO:0000313" key="16">
    <source>
        <dbReference type="Proteomes" id="UP000006352"/>
    </source>
</evidence>
<dbReference type="PANTHER" id="PTHR46300:SF7">
    <property type="entry name" value="P450, PUTATIVE (EUROFUNG)-RELATED"/>
    <property type="match status" value="1"/>
</dbReference>
<protein>
    <recommendedName>
        <fullName evidence="17">Cytochrome P450</fullName>
    </recommendedName>
</protein>
<dbReference type="InterPro" id="IPR036396">
    <property type="entry name" value="Cyt_P450_sf"/>
</dbReference>
<keyword evidence="6" id="KW-0812">Transmembrane</keyword>
<dbReference type="AlphaFoldDB" id="J4GXQ0"/>
<evidence type="ECO:0000256" key="11">
    <source>
        <dbReference type="ARBA" id="ARBA00023033"/>
    </source>
</evidence>
<dbReference type="GO" id="GO:0016705">
    <property type="term" value="F:oxidoreductase activity, acting on paired donors, with incorporation or reduction of molecular oxygen"/>
    <property type="evidence" value="ECO:0007669"/>
    <property type="project" value="InterPro"/>
</dbReference>
<evidence type="ECO:0008006" key="17">
    <source>
        <dbReference type="Google" id="ProtNLM"/>
    </source>
</evidence>